<evidence type="ECO:0000313" key="2">
    <source>
        <dbReference type="Proteomes" id="UP000078428"/>
    </source>
</evidence>
<dbReference type="STRING" id="1285242.A6A04_12350"/>
<name>A0A178MUS1_9PROT</name>
<sequence length="152" mass="17176">MEAALVDSYPEGVNRRRIAQAKTLLHRRDLVEAVLAGQLSLADATTRLRVRPRIPEAVRALRERIPDYARQQWDGWIKGDRLAGENLIAALPQPMRGWLIRRLYEERLAPALFGPMLAEAWEQSPDSVQASTRGPQQIANMFGYAGIEHPVK</sequence>
<evidence type="ECO:0000313" key="1">
    <source>
        <dbReference type="EMBL" id="OAN54031.1"/>
    </source>
</evidence>
<keyword evidence="2" id="KW-1185">Reference proteome</keyword>
<protein>
    <submittedName>
        <fullName evidence="1">Uncharacterized protein</fullName>
    </submittedName>
</protein>
<comment type="caution">
    <text evidence="1">The sequence shown here is derived from an EMBL/GenBank/DDBJ whole genome shotgun (WGS) entry which is preliminary data.</text>
</comment>
<reference evidence="1 2" key="1">
    <citation type="submission" date="2016-04" db="EMBL/GenBank/DDBJ databases">
        <title>Draft genome sequence of freshwater magnetotactic bacteria Magnetospirillum marisnigri SP-1 and Magnetospirillum moscoviense BB-1.</title>
        <authorList>
            <person name="Koziaeva V."/>
            <person name="Dziuba M.V."/>
            <person name="Ivanov T.M."/>
            <person name="Kuznetsov B."/>
            <person name="Grouzdev D.S."/>
        </authorList>
    </citation>
    <scope>NUCLEOTIDE SEQUENCE [LARGE SCALE GENOMIC DNA]</scope>
    <source>
        <strain evidence="1 2">SP-1</strain>
    </source>
</reference>
<proteinExistence type="predicted"/>
<dbReference type="Proteomes" id="UP000078428">
    <property type="component" value="Unassembled WGS sequence"/>
</dbReference>
<dbReference type="EMBL" id="LWQT01000037">
    <property type="protein sequence ID" value="OAN54031.1"/>
    <property type="molecule type" value="Genomic_DNA"/>
</dbReference>
<dbReference type="AlphaFoldDB" id="A0A178MUS1"/>
<gene>
    <name evidence="1" type="ORF">A6A04_12350</name>
</gene>
<accession>A0A178MUS1</accession>
<organism evidence="1 2">
    <name type="scientific">Paramagnetospirillum marisnigri</name>
    <dbReference type="NCBI Taxonomy" id="1285242"/>
    <lineage>
        <taxon>Bacteria</taxon>
        <taxon>Pseudomonadati</taxon>
        <taxon>Pseudomonadota</taxon>
        <taxon>Alphaproteobacteria</taxon>
        <taxon>Rhodospirillales</taxon>
        <taxon>Magnetospirillaceae</taxon>
        <taxon>Paramagnetospirillum</taxon>
    </lineage>
</organism>